<evidence type="ECO:0000256" key="12">
    <source>
        <dbReference type="ARBA" id="ARBA00022989"/>
    </source>
</evidence>
<feature type="region of interest" description="Disordered" evidence="17">
    <location>
        <begin position="406"/>
        <end position="428"/>
    </location>
</feature>
<evidence type="ECO:0000259" key="21">
    <source>
        <dbReference type="Pfam" id="PF13807"/>
    </source>
</evidence>
<keyword evidence="7" id="KW-0808">Transferase</keyword>
<dbReference type="GO" id="GO:0005524">
    <property type="term" value="F:ATP binding"/>
    <property type="evidence" value="ECO:0007669"/>
    <property type="project" value="UniProtKB-KW"/>
</dbReference>
<dbReference type="PANTHER" id="PTHR32309:SF13">
    <property type="entry name" value="FERRIC ENTEROBACTIN TRANSPORT PROTEIN FEPE"/>
    <property type="match status" value="1"/>
</dbReference>
<evidence type="ECO:0000256" key="11">
    <source>
        <dbReference type="ARBA" id="ARBA00022840"/>
    </source>
</evidence>
<dbReference type="InterPro" id="IPR005702">
    <property type="entry name" value="Wzc-like_C"/>
</dbReference>
<dbReference type="EMBL" id="AWGB01000029">
    <property type="protein sequence ID" value="ESQ89451.1"/>
    <property type="molecule type" value="Genomic_DNA"/>
</dbReference>
<dbReference type="EC" id="2.7.10.2" evidence="4"/>
<keyword evidence="9" id="KW-0547">Nucleotide-binding</keyword>
<dbReference type="Proteomes" id="UP000017837">
    <property type="component" value="Unassembled WGS sequence"/>
</dbReference>
<keyword evidence="8 18" id="KW-0812">Transmembrane</keyword>
<feature type="transmembrane region" description="Helical" evidence="18">
    <location>
        <begin position="26"/>
        <end position="47"/>
    </location>
</feature>
<evidence type="ECO:0000256" key="4">
    <source>
        <dbReference type="ARBA" id="ARBA00011903"/>
    </source>
</evidence>
<gene>
    <name evidence="22" type="ORF">ABENE_13815</name>
</gene>
<keyword evidence="13 18" id="KW-0472">Membrane</keyword>
<dbReference type="SUPFAM" id="SSF52540">
    <property type="entry name" value="P-loop containing nucleoside triphosphate hydrolases"/>
    <property type="match status" value="1"/>
</dbReference>
<evidence type="ECO:0000256" key="1">
    <source>
        <dbReference type="ARBA" id="ARBA00004429"/>
    </source>
</evidence>
<keyword evidence="14" id="KW-0829">Tyrosine-protein kinase</keyword>
<feature type="domain" description="Polysaccharide chain length determinant N-terminal" evidence="19">
    <location>
        <begin position="12"/>
        <end position="103"/>
    </location>
</feature>
<dbReference type="InterPro" id="IPR025669">
    <property type="entry name" value="AAA_dom"/>
</dbReference>
<dbReference type="STRING" id="1121022.GCA_000376105_03278"/>
<dbReference type="InterPro" id="IPR003856">
    <property type="entry name" value="LPS_length_determ_N"/>
</dbReference>
<name>V4PMG7_9CAUL</name>
<dbReference type="OrthoDB" id="230260at2"/>
<comment type="similarity">
    <text evidence="3">Belongs to the etk/wzc family.</text>
</comment>
<evidence type="ECO:0000256" key="3">
    <source>
        <dbReference type="ARBA" id="ARBA00008883"/>
    </source>
</evidence>
<dbReference type="GO" id="GO:0005886">
    <property type="term" value="C:plasma membrane"/>
    <property type="evidence" value="ECO:0007669"/>
    <property type="project" value="UniProtKB-SubCell"/>
</dbReference>
<dbReference type="CDD" id="cd05387">
    <property type="entry name" value="BY-kinase"/>
    <property type="match status" value="1"/>
</dbReference>
<dbReference type="AlphaFoldDB" id="V4PMG7"/>
<evidence type="ECO:0000256" key="15">
    <source>
        <dbReference type="ARBA" id="ARBA00051245"/>
    </source>
</evidence>
<evidence type="ECO:0000256" key="9">
    <source>
        <dbReference type="ARBA" id="ARBA00022741"/>
    </source>
</evidence>
<evidence type="ECO:0000256" key="16">
    <source>
        <dbReference type="SAM" id="Coils"/>
    </source>
</evidence>
<dbReference type="Gene3D" id="3.40.50.300">
    <property type="entry name" value="P-loop containing nucleotide triphosphate hydrolases"/>
    <property type="match status" value="1"/>
</dbReference>
<proteinExistence type="inferred from homology"/>
<dbReference type="GO" id="GO:0004715">
    <property type="term" value="F:non-membrane spanning protein tyrosine kinase activity"/>
    <property type="evidence" value="ECO:0007669"/>
    <property type="project" value="UniProtKB-EC"/>
</dbReference>
<feature type="domain" description="Tyrosine-protein kinase G-rich" evidence="21">
    <location>
        <begin position="384"/>
        <end position="458"/>
    </location>
</feature>
<evidence type="ECO:0000256" key="14">
    <source>
        <dbReference type="ARBA" id="ARBA00023137"/>
    </source>
</evidence>
<reference evidence="22 23" key="1">
    <citation type="journal article" date="2014" name="Nature">
        <title>Sequential evolution of bacterial morphology by co-option of a developmental regulator.</title>
        <authorList>
            <person name="Jiang C."/>
            <person name="Brown P.J."/>
            <person name="Ducret A."/>
            <person name="Brun Y.V."/>
        </authorList>
    </citation>
    <scope>NUCLEOTIDE SEQUENCE [LARGE SCALE GENOMIC DNA]</scope>
    <source>
        <strain evidence="22 23">DSM 16100</strain>
    </source>
</reference>
<dbReference type="NCBIfam" id="TIGR01007">
    <property type="entry name" value="eps_fam"/>
    <property type="match status" value="1"/>
</dbReference>
<evidence type="ECO:0000256" key="17">
    <source>
        <dbReference type="SAM" id="MobiDB-lite"/>
    </source>
</evidence>
<keyword evidence="10" id="KW-0418">Kinase</keyword>
<dbReference type="Pfam" id="PF13807">
    <property type="entry name" value="GNVR"/>
    <property type="match status" value="1"/>
</dbReference>
<feature type="coiled-coil region" evidence="16">
    <location>
        <begin position="375"/>
        <end position="402"/>
    </location>
</feature>
<dbReference type="InterPro" id="IPR032807">
    <property type="entry name" value="GNVR"/>
</dbReference>
<evidence type="ECO:0000259" key="20">
    <source>
        <dbReference type="Pfam" id="PF13614"/>
    </source>
</evidence>
<dbReference type="eggNOG" id="COG3206">
    <property type="taxonomic scope" value="Bacteria"/>
</dbReference>
<comment type="subcellular location">
    <subcellularLocation>
        <location evidence="1">Cell inner membrane</location>
        <topology evidence="1">Multi-pass membrane protein</topology>
    </subcellularLocation>
</comment>
<keyword evidence="5" id="KW-1003">Cell membrane</keyword>
<keyword evidence="6" id="KW-0997">Cell inner membrane</keyword>
<evidence type="ECO:0000256" key="13">
    <source>
        <dbReference type="ARBA" id="ARBA00023136"/>
    </source>
</evidence>
<sequence>MAASTNEQEHGDNITLEAVISDLRRYTGLMLIVFVAVAALVFAVTYFKTPKYTATSSVLISNEAQVALPGQQDNGQQADTATVDSEVELLRSNAVAVRVVKQLKLQNDPAYNGTASAEKFSIRKLIGGAKKSAVAAKPDVDPVVQTAADALLENIDVKRVGLTRLIKINYTSTSKGRSAEVANAWAQSYLDEKIAVREAANQQASGWLNERLTTLRQQVDESARAVQEYKIQNNLMSATGSTLTEQEISDLNRQLASAQVDRAESAARLNTARNQMAAGSSGDDVGEALGSSVVSNLRTQAATISSHLAELQSHYGPMHPEVIKAKNQLADINSQIQAEIRRIMSNLDAQDKIQQQRAGSLVGAVRRAQGQLASNSKASVKLNELELNAESVRQLYESYLDRMKQTSTQSGLQTSNATVASRAQTPQAPSSPKLALSLMLAVVAGAFSAGSSVLVRRALDSGLMTSKDIEDALGINYLASIADVSSTLKKSETSKVPYLYLAERPLSVFAEGFRNMRAAILYSPNKVPKVIAVTSALPGEGKTTTSVCLATAFSLAGNSVVVVDCDLRKRSLNAIFKQSPEKGLVEAVMGEVSLAQVIQQDEATKVHYVPLSVHPVTSQDIFSNPKFDALLDLLREQFDYVILDTAPILPVADTRILARKADYVALLIRWRKTPKRAVQAAVDILEGARVEINGAALTQVDVVAQGKYGYGDAGYYYKDYKSYYVQN</sequence>
<evidence type="ECO:0000256" key="5">
    <source>
        <dbReference type="ARBA" id="ARBA00022475"/>
    </source>
</evidence>
<dbReference type="InterPro" id="IPR050445">
    <property type="entry name" value="Bact_polysacc_biosynth/exp"/>
</dbReference>
<dbReference type="RefSeq" id="WP_018082948.1">
    <property type="nucleotide sequence ID" value="NZ_AQWM01000021.1"/>
</dbReference>
<evidence type="ECO:0000256" key="2">
    <source>
        <dbReference type="ARBA" id="ARBA00007316"/>
    </source>
</evidence>
<feature type="domain" description="AAA" evidence="20">
    <location>
        <begin position="529"/>
        <end position="669"/>
    </location>
</feature>
<organism evidence="22 23">
    <name type="scientific">Asticcacaulis benevestitus DSM 16100 = ATCC BAA-896</name>
    <dbReference type="NCBI Taxonomy" id="1121022"/>
    <lineage>
        <taxon>Bacteria</taxon>
        <taxon>Pseudomonadati</taxon>
        <taxon>Pseudomonadota</taxon>
        <taxon>Alphaproteobacteria</taxon>
        <taxon>Caulobacterales</taxon>
        <taxon>Caulobacteraceae</taxon>
        <taxon>Asticcacaulis</taxon>
    </lineage>
</organism>
<protein>
    <recommendedName>
        <fullName evidence="4">non-specific protein-tyrosine kinase</fullName>
        <ecNumber evidence="4">2.7.10.2</ecNumber>
    </recommendedName>
</protein>
<accession>V4PMG7</accession>
<evidence type="ECO:0000256" key="6">
    <source>
        <dbReference type="ARBA" id="ARBA00022519"/>
    </source>
</evidence>
<comment type="similarity">
    <text evidence="2">Belongs to the CpsD/CapB family.</text>
</comment>
<comment type="caution">
    <text evidence="22">The sequence shown here is derived from an EMBL/GenBank/DDBJ whole genome shotgun (WGS) entry which is preliminary data.</text>
</comment>
<comment type="catalytic activity">
    <reaction evidence="15">
        <text>L-tyrosyl-[protein] + ATP = O-phospho-L-tyrosyl-[protein] + ADP + H(+)</text>
        <dbReference type="Rhea" id="RHEA:10596"/>
        <dbReference type="Rhea" id="RHEA-COMP:10136"/>
        <dbReference type="Rhea" id="RHEA-COMP:20101"/>
        <dbReference type="ChEBI" id="CHEBI:15378"/>
        <dbReference type="ChEBI" id="CHEBI:30616"/>
        <dbReference type="ChEBI" id="CHEBI:46858"/>
        <dbReference type="ChEBI" id="CHEBI:61978"/>
        <dbReference type="ChEBI" id="CHEBI:456216"/>
        <dbReference type="EC" id="2.7.10.2"/>
    </reaction>
</comment>
<dbReference type="Pfam" id="PF02706">
    <property type="entry name" value="Wzz"/>
    <property type="match status" value="1"/>
</dbReference>
<keyword evidence="16" id="KW-0175">Coiled coil</keyword>
<keyword evidence="11" id="KW-0067">ATP-binding</keyword>
<dbReference type="InterPro" id="IPR027417">
    <property type="entry name" value="P-loop_NTPase"/>
</dbReference>
<evidence type="ECO:0000256" key="8">
    <source>
        <dbReference type="ARBA" id="ARBA00022692"/>
    </source>
</evidence>
<evidence type="ECO:0000313" key="23">
    <source>
        <dbReference type="Proteomes" id="UP000017837"/>
    </source>
</evidence>
<evidence type="ECO:0000259" key="19">
    <source>
        <dbReference type="Pfam" id="PF02706"/>
    </source>
</evidence>
<evidence type="ECO:0000256" key="18">
    <source>
        <dbReference type="SAM" id="Phobius"/>
    </source>
</evidence>
<dbReference type="PATRIC" id="fig|1121022.4.peg.2811"/>
<keyword evidence="12 18" id="KW-1133">Transmembrane helix</keyword>
<dbReference type="Pfam" id="PF13614">
    <property type="entry name" value="AAA_31"/>
    <property type="match status" value="1"/>
</dbReference>
<dbReference type="eggNOG" id="COG0489">
    <property type="taxonomic scope" value="Bacteria"/>
</dbReference>
<dbReference type="PANTHER" id="PTHR32309">
    <property type="entry name" value="TYROSINE-PROTEIN KINASE"/>
    <property type="match status" value="1"/>
</dbReference>
<keyword evidence="23" id="KW-1185">Reference proteome</keyword>
<evidence type="ECO:0000256" key="7">
    <source>
        <dbReference type="ARBA" id="ARBA00022679"/>
    </source>
</evidence>
<evidence type="ECO:0000313" key="22">
    <source>
        <dbReference type="EMBL" id="ESQ89451.1"/>
    </source>
</evidence>
<evidence type="ECO:0000256" key="10">
    <source>
        <dbReference type="ARBA" id="ARBA00022777"/>
    </source>
</evidence>